<reference evidence="1 2" key="1">
    <citation type="submission" date="2024-05" db="EMBL/GenBank/DDBJ databases">
        <title>A draft genome resource for the thread blight pathogen Marasmius tenuissimus strain MS-2.</title>
        <authorList>
            <person name="Yulfo-Soto G.E."/>
            <person name="Baruah I.K."/>
            <person name="Amoako-Attah I."/>
            <person name="Bukari Y."/>
            <person name="Meinhardt L.W."/>
            <person name="Bailey B.A."/>
            <person name="Cohen S.P."/>
        </authorList>
    </citation>
    <scope>NUCLEOTIDE SEQUENCE [LARGE SCALE GENOMIC DNA]</scope>
    <source>
        <strain evidence="1 2">MS-2</strain>
    </source>
</reference>
<evidence type="ECO:0008006" key="3">
    <source>
        <dbReference type="Google" id="ProtNLM"/>
    </source>
</evidence>
<evidence type="ECO:0000313" key="2">
    <source>
        <dbReference type="Proteomes" id="UP001437256"/>
    </source>
</evidence>
<proteinExistence type="predicted"/>
<accession>A0ABR2ZVF6</accession>
<gene>
    <name evidence="1" type="ORF">AAF712_008042</name>
</gene>
<dbReference type="EMBL" id="JBBXMP010000053">
    <property type="protein sequence ID" value="KAL0065047.1"/>
    <property type="molecule type" value="Genomic_DNA"/>
</dbReference>
<organism evidence="1 2">
    <name type="scientific">Marasmius tenuissimus</name>
    <dbReference type="NCBI Taxonomy" id="585030"/>
    <lineage>
        <taxon>Eukaryota</taxon>
        <taxon>Fungi</taxon>
        <taxon>Dikarya</taxon>
        <taxon>Basidiomycota</taxon>
        <taxon>Agaricomycotina</taxon>
        <taxon>Agaricomycetes</taxon>
        <taxon>Agaricomycetidae</taxon>
        <taxon>Agaricales</taxon>
        <taxon>Marasmiineae</taxon>
        <taxon>Marasmiaceae</taxon>
        <taxon>Marasmius</taxon>
    </lineage>
</organism>
<protein>
    <recommendedName>
        <fullName evidence="3">F-box domain-containing protein</fullName>
    </recommendedName>
</protein>
<dbReference type="Proteomes" id="UP001437256">
    <property type="component" value="Unassembled WGS sequence"/>
</dbReference>
<comment type="caution">
    <text evidence="1">The sequence shown here is derived from an EMBL/GenBank/DDBJ whole genome shotgun (WGS) entry which is preliminary data.</text>
</comment>
<name>A0ABR2ZVF6_9AGAR</name>
<sequence>MSANIRTEAILSEGRKWPCIKDFNHGPWSISRVCRKWNVISTSFPSLWNQFLLSATGLATGTRLGSIEALRKWLAYSGTTGLSFLIQTDGICNIDGDSELFKILVEQAERWERVEVINSSYAFWYLLHHYGTKGRLRSLKSVTFLSEGQSQSYIHDGFQNSFDSSYYSVFENAPILQTLVNHDFFTLSDIPVPWAQLTMYEGSHRVGYHDHFIVLRYALNLESCILEIGYDPIHGALDQDPSTITPISLPKLRTLRITMLVSDSVEISSFIRSMSMPCLQSLSIEIEDVLFPPYGSLASVLHSSSAPLQVLELSEDATKGDDLIDLLRASASALQLSISIAGAKRFGMSRNTIVGSLGHAPEQENLLPALDTLELKLPSPSDIRDVDFGSLATVIRSRRRHQTGTIRNLWLSFGKEGLDYSRWVRDIQPNMLPPILEVLQEEASGRSQKTVLGRSWPVQAERPGPDRLCRFFRRLDFPCKDLTIQLASPRII</sequence>
<evidence type="ECO:0000313" key="1">
    <source>
        <dbReference type="EMBL" id="KAL0065047.1"/>
    </source>
</evidence>
<keyword evidence="2" id="KW-1185">Reference proteome</keyword>